<feature type="compositionally biased region" description="Polar residues" evidence="1">
    <location>
        <begin position="82"/>
        <end position="93"/>
    </location>
</feature>
<evidence type="ECO:0000256" key="1">
    <source>
        <dbReference type="SAM" id="MobiDB-lite"/>
    </source>
</evidence>
<keyword evidence="3" id="KW-1185">Reference proteome</keyword>
<organism evidence="2 3">
    <name type="scientific">Acrocarpospora pleiomorpha</name>
    <dbReference type="NCBI Taxonomy" id="90975"/>
    <lineage>
        <taxon>Bacteria</taxon>
        <taxon>Bacillati</taxon>
        <taxon>Actinomycetota</taxon>
        <taxon>Actinomycetes</taxon>
        <taxon>Streptosporangiales</taxon>
        <taxon>Streptosporangiaceae</taxon>
        <taxon>Acrocarpospora</taxon>
    </lineage>
</organism>
<feature type="region of interest" description="Disordered" evidence="1">
    <location>
        <begin position="80"/>
        <end position="101"/>
    </location>
</feature>
<dbReference type="AlphaFoldDB" id="A0A5M3XYM2"/>
<evidence type="ECO:0000313" key="3">
    <source>
        <dbReference type="Proteomes" id="UP000377595"/>
    </source>
</evidence>
<comment type="caution">
    <text evidence="2">The sequence shown here is derived from an EMBL/GenBank/DDBJ whole genome shotgun (WGS) entry which is preliminary data.</text>
</comment>
<dbReference type="Proteomes" id="UP000377595">
    <property type="component" value="Unassembled WGS sequence"/>
</dbReference>
<proteinExistence type="predicted"/>
<dbReference type="EMBL" id="BLAF01000061">
    <property type="protein sequence ID" value="GES25069.1"/>
    <property type="molecule type" value="Genomic_DNA"/>
</dbReference>
<evidence type="ECO:0000313" key="2">
    <source>
        <dbReference type="EMBL" id="GES25069.1"/>
    </source>
</evidence>
<accession>A0A5M3XYM2</accession>
<protein>
    <submittedName>
        <fullName evidence="2">Uncharacterized protein</fullName>
    </submittedName>
</protein>
<reference evidence="2 3" key="1">
    <citation type="submission" date="2019-10" db="EMBL/GenBank/DDBJ databases">
        <title>Whole genome shotgun sequence of Acrocarpospora pleiomorpha NBRC 16267.</title>
        <authorList>
            <person name="Ichikawa N."/>
            <person name="Kimura A."/>
            <person name="Kitahashi Y."/>
            <person name="Komaki H."/>
            <person name="Oguchi A."/>
        </authorList>
    </citation>
    <scope>NUCLEOTIDE SEQUENCE [LARGE SCALE GENOMIC DNA]</scope>
    <source>
        <strain evidence="2 3">NBRC 16267</strain>
    </source>
</reference>
<name>A0A5M3XYM2_9ACTN</name>
<sequence>MHELDRYLGATAMDGFRDFLQLTPSGCARQHETIPVGTSRNAYRHSAEINQTQARIAVCRVELTGQASPGTTTREVARIYRTESQSVSQPNRSQLKRPQDR</sequence>
<gene>
    <name evidence="2" type="ORF">Aple_079680</name>
</gene>